<name>A0ABS2NP77_9FIRM</name>
<dbReference type="HAMAP" id="MF_01877">
    <property type="entry name" value="16SrRNA_methyltr_I"/>
    <property type="match status" value="1"/>
</dbReference>
<dbReference type="Proteomes" id="UP001314796">
    <property type="component" value="Unassembled WGS sequence"/>
</dbReference>
<feature type="domain" description="Tetrapyrrole methylase" evidence="7">
    <location>
        <begin position="5"/>
        <end position="204"/>
    </location>
</feature>
<proteinExistence type="inferred from homology"/>
<evidence type="ECO:0000256" key="3">
    <source>
        <dbReference type="ARBA" id="ARBA00022603"/>
    </source>
</evidence>
<dbReference type="PROSITE" id="PS01296">
    <property type="entry name" value="RSMI"/>
    <property type="match status" value="1"/>
</dbReference>
<dbReference type="CDD" id="cd11648">
    <property type="entry name" value="RsmI"/>
    <property type="match status" value="1"/>
</dbReference>
<sequence length="281" mass="32259">MEKGKLYICPTPIGNLEDITLRVLRILREVDYIAAEDTRQTIKLLNHFEINKNLTSYHEHNKMKKGQGILEDLMEGKQVALVSDAGMPGISDPGEELIKDCIEHHIEVEVLPGATAAILALVASGLNASQFSFEGFLSRDKKKRRERLERIKTEDRTLIFYEAPHRLKDTLEDCIKILGKRRAVVGRELTKRFEEFIRGELQEVLAHFEEIPPKGEIVLMIEGISQEEYEALEKQEYQDLSIKDHVVQLLNSGMDKKEAIKEVSKIRKIPKREVYQEAIDL</sequence>
<evidence type="ECO:0000256" key="1">
    <source>
        <dbReference type="ARBA" id="ARBA00022490"/>
    </source>
</evidence>
<dbReference type="GO" id="GO:0008168">
    <property type="term" value="F:methyltransferase activity"/>
    <property type="evidence" value="ECO:0007669"/>
    <property type="project" value="UniProtKB-KW"/>
</dbReference>
<dbReference type="InterPro" id="IPR018063">
    <property type="entry name" value="SAM_MeTrfase_RsmI_CS"/>
</dbReference>
<evidence type="ECO:0000256" key="2">
    <source>
        <dbReference type="ARBA" id="ARBA00022552"/>
    </source>
</evidence>
<dbReference type="Pfam" id="PF00590">
    <property type="entry name" value="TP_methylase"/>
    <property type="match status" value="1"/>
</dbReference>
<keyword evidence="5 6" id="KW-0949">S-adenosyl-L-methionine</keyword>
<comment type="subcellular location">
    <subcellularLocation>
        <location evidence="6">Cytoplasm</location>
    </subcellularLocation>
</comment>
<organism evidence="8 9">
    <name type="scientific">Alkaliphilus hydrothermalis</name>
    <dbReference type="NCBI Taxonomy" id="1482730"/>
    <lineage>
        <taxon>Bacteria</taxon>
        <taxon>Bacillati</taxon>
        <taxon>Bacillota</taxon>
        <taxon>Clostridia</taxon>
        <taxon>Peptostreptococcales</taxon>
        <taxon>Natronincolaceae</taxon>
        <taxon>Alkaliphilus</taxon>
    </lineage>
</organism>
<dbReference type="SUPFAM" id="SSF53790">
    <property type="entry name" value="Tetrapyrrole methylase"/>
    <property type="match status" value="1"/>
</dbReference>
<dbReference type="EMBL" id="JAFBEE010000006">
    <property type="protein sequence ID" value="MBM7614745.1"/>
    <property type="molecule type" value="Genomic_DNA"/>
</dbReference>
<protein>
    <recommendedName>
        <fullName evidence="6">Ribosomal RNA small subunit methyltransferase I</fullName>
        <ecNumber evidence="6">2.1.1.198</ecNumber>
    </recommendedName>
    <alternativeName>
        <fullName evidence="6">16S rRNA 2'-O-ribose C1402 methyltransferase</fullName>
    </alternativeName>
    <alternativeName>
        <fullName evidence="6">rRNA (cytidine-2'-O-)-methyltransferase RsmI</fullName>
    </alternativeName>
</protein>
<dbReference type="Gene3D" id="3.40.1010.10">
    <property type="entry name" value="Cobalt-precorrin-4 Transmethylase, Domain 1"/>
    <property type="match status" value="1"/>
</dbReference>
<gene>
    <name evidence="6" type="primary">rsmI</name>
    <name evidence="8" type="ORF">JOC73_001259</name>
</gene>
<dbReference type="PANTHER" id="PTHR46111:SF1">
    <property type="entry name" value="RIBOSOMAL RNA SMALL SUBUNIT METHYLTRANSFERASE I"/>
    <property type="match status" value="1"/>
</dbReference>
<dbReference type="InterPro" id="IPR014776">
    <property type="entry name" value="4pyrrole_Mease_sub2"/>
</dbReference>
<keyword evidence="3 6" id="KW-0489">Methyltransferase</keyword>
<keyword evidence="1 6" id="KW-0963">Cytoplasm</keyword>
<comment type="caution">
    <text evidence="8">The sequence shown here is derived from an EMBL/GenBank/DDBJ whole genome shotgun (WGS) entry which is preliminary data.</text>
</comment>
<dbReference type="RefSeq" id="WP_204401248.1">
    <property type="nucleotide sequence ID" value="NZ_JAFBEE010000006.1"/>
</dbReference>
<dbReference type="InterPro" id="IPR008189">
    <property type="entry name" value="rRNA_ssu_MeTfrase_I"/>
</dbReference>
<keyword evidence="2 6" id="KW-0698">rRNA processing</keyword>
<accession>A0ABS2NP77</accession>
<dbReference type="GO" id="GO:0032259">
    <property type="term" value="P:methylation"/>
    <property type="evidence" value="ECO:0007669"/>
    <property type="project" value="UniProtKB-KW"/>
</dbReference>
<comment type="similarity">
    <text evidence="6">Belongs to the methyltransferase superfamily. RsmI family.</text>
</comment>
<keyword evidence="4 6" id="KW-0808">Transferase</keyword>
<evidence type="ECO:0000313" key="8">
    <source>
        <dbReference type="EMBL" id="MBM7614745.1"/>
    </source>
</evidence>
<evidence type="ECO:0000256" key="6">
    <source>
        <dbReference type="HAMAP-Rule" id="MF_01877"/>
    </source>
</evidence>
<evidence type="ECO:0000259" key="7">
    <source>
        <dbReference type="Pfam" id="PF00590"/>
    </source>
</evidence>
<reference evidence="8 9" key="1">
    <citation type="submission" date="2021-01" db="EMBL/GenBank/DDBJ databases">
        <title>Genomic Encyclopedia of Type Strains, Phase IV (KMG-IV): sequencing the most valuable type-strain genomes for metagenomic binning, comparative biology and taxonomic classification.</title>
        <authorList>
            <person name="Goeker M."/>
        </authorList>
    </citation>
    <scope>NUCLEOTIDE SEQUENCE [LARGE SCALE GENOMIC DNA]</scope>
    <source>
        <strain evidence="8 9">DSM 25890</strain>
    </source>
</reference>
<comment type="function">
    <text evidence="6">Catalyzes the 2'-O-methylation of the ribose of cytidine 1402 (C1402) in 16S rRNA.</text>
</comment>
<evidence type="ECO:0000256" key="5">
    <source>
        <dbReference type="ARBA" id="ARBA00022691"/>
    </source>
</evidence>
<dbReference type="Gene3D" id="3.30.950.10">
    <property type="entry name" value="Methyltransferase, Cobalt-precorrin-4 Transmethylase, Domain 2"/>
    <property type="match status" value="1"/>
</dbReference>
<dbReference type="PANTHER" id="PTHR46111">
    <property type="entry name" value="RIBOSOMAL RNA SMALL SUBUNIT METHYLTRANSFERASE I"/>
    <property type="match status" value="1"/>
</dbReference>
<dbReference type="InterPro" id="IPR014777">
    <property type="entry name" value="4pyrrole_Mease_sub1"/>
</dbReference>
<comment type="catalytic activity">
    <reaction evidence="6">
        <text>cytidine(1402) in 16S rRNA + S-adenosyl-L-methionine = 2'-O-methylcytidine(1402) in 16S rRNA + S-adenosyl-L-homocysteine + H(+)</text>
        <dbReference type="Rhea" id="RHEA:42924"/>
        <dbReference type="Rhea" id="RHEA-COMP:10285"/>
        <dbReference type="Rhea" id="RHEA-COMP:10286"/>
        <dbReference type="ChEBI" id="CHEBI:15378"/>
        <dbReference type="ChEBI" id="CHEBI:57856"/>
        <dbReference type="ChEBI" id="CHEBI:59789"/>
        <dbReference type="ChEBI" id="CHEBI:74495"/>
        <dbReference type="ChEBI" id="CHEBI:82748"/>
        <dbReference type="EC" id="2.1.1.198"/>
    </reaction>
</comment>
<dbReference type="NCBIfam" id="TIGR00096">
    <property type="entry name" value="16S rRNA (cytidine(1402)-2'-O)-methyltransferase"/>
    <property type="match status" value="1"/>
</dbReference>
<dbReference type="InterPro" id="IPR000878">
    <property type="entry name" value="4pyrrol_Mease"/>
</dbReference>
<dbReference type="InterPro" id="IPR035996">
    <property type="entry name" value="4pyrrol_Methylase_sf"/>
</dbReference>
<dbReference type="EC" id="2.1.1.198" evidence="6"/>
<evidence type="ECO:0000256" key="4">
    <source>
        <dbReference type="ARBA" id="ARBA00022679"/>
    </source>
</evidence>
<dbReference type="PIRSF" id="PIRSF005917">
    <property type="entry name" value="MTase_YraL"/>
    <property type="match status" value="1"/>
</dbReference>
<evidence type="ECO:0000313" key="9">
    <source>
        <dbReference type="Proteomes" id="UP001314796"/>
    </source>
</evidence>
<keyword evidence="9" id="KW-1185">Reference proteome</keyword>